<dbReference type="AlphaFoldDB" id="A0A249DXV8"/>
<comment type="similarity">
    <text evidence="13">Belongs to the LpxK family.</text>
</comment>
<proteinExistence type="inferred from homology"/>
<dbReference type="InterPro" id="IPR027417">
    <property type="entry name" value="P-loop_NTPase"/>
</dbReference>
<dbReference type="NCBIfam" id="TIGR00682">
    <property type="entry name" value="lpxK"/>
    <property type="match status" value="1"/>
</dbReference>
<evidence type="ECO:0000256" key="3">
    <source>
        <dbReference type="ARBA" id="ARBA00012071"/>
    </source>
</evidence>
<keyword evidence="11 13" id="KW-0443">Lipid metabolism</keyword>
<evidence type="ECO:0000256" key="12">
    <source>
        <dbReference type="ARBA" id="ARBA00029757"/>
    </source>
</evidence>
<keyword evidence="8 13" id="KW-0547">Nucleotide-binding</keyword>
<evidence type="ECO:0000256" key="2">
    <source>
        <dbReference type="ARBA" id="ARBA00004870"/>
    </source>
</evidence>
<dbReference type="Pfam" id="PF02606">
    <property type="entry name" value="LpxK"/>
    <property type="match status" value="1"/>
</dbReference>
<keyword evidence="9 13" id="KW-0418">Kinase</keyword>
<comment type="catalytic activity">
    <reaction evidence="13">
        <text>a lipid A disaccharide + ATP = a lipid IVA + ADP + H(+)</text>
        <dbReference type="Rhea" id="RHEA:67840"/>
        <dbReference type="ChEBI" id="CHEBI:15378"/>
        <dbReference type="ChEBI" id="CHEBI:30616"/>
        <dbReference type="ChEBI" id="CHEBI:176343"/>
        <dbReference type="ChEBI" id="CHEBI:176425"/>
        <dbReference type="ChEBI" id="CHEBI:456216"/>
        <dbReference type="EC" id="2.7.1.130"/>
    </reaction>
</comment>
<evidence type="ECO:0000256" key="13">
    <source>
        <dbReference type="HAMAP-Rule" id="MF_00409"/>
    </source>
</evidence>
<dbReference type="UniPathway" id="UPA00359">
    <property type="reaction ID" value="UER00482"/>
</dbReference>
<accession>A0A249DXV8</accession>
<dbReference type="GO" id="GO:0009029">
    <property type="term" value="F:lipid-A 4'-kinase activity"/>
    <property type="evidence" value="ECO:0007669"/>
    <property type="project" value="UniProtKB-UniRule"/>
</dbReference>
<evidence type="ECO:0000256" key="9">
    <source>
        <dbReference type="ARBA" id="ARBA00022777"/>
    </source>
</evidence>
<evidence type="ECO:0000256" key="4">
    <source>
        <dbReference type="ARBA" id="ARBA00016436"/>
    </source>
</evidence>
<dbReference type="OrthoDB" id="9766423at2"/>
<comment type="pathway">
    <text evidence="2 13">Glycolipid biosynthesis; lipid IV(A) biosynthesis; lipid IV(A) from (3R)-3-hydroxytetradecanoyl-[acyl-carrier-protein] and UDP-N-acetyl-alpha-D-glucosamine: step 6/6.</text>
</comment>
<dbReference type="PANTHER" id="PTHR42724">
    <property type="entry name" value="TETRAACYLDISACCHARIDE 4'-KINASE"/>
    <property type="match status" value="1"/>
</dbReference>
<gene>
    <name evidence="13" type="primary">lpxK</name>
    <name evidence="14" type="ORF">BA171_04630</name>
</gene>
<dbReference type="InterPro" id="IPR003758">
    <property type="entry name" value="LpxK"/>
</dbReference>
<protein>
    <recommendedName>
        <fullName evidence="4 13">Tetraacyldisaccharide 4'-kinase</fullName>
        <ecNumber evidence="3 13">2.7.1.130</ecNumber>
    </recommendedName>
    <alternativeName>
        <fullName evidence="12 13">Lipid A 4'-kinase</fullName>
    </alternativeName>
</protein>
<sequence length="328" mass="36743">MIDRIWFGHSRLYLLLLPFSWLYGLITWLIRLSYRSGLRVAWRSPVPIVVVGNLTVGGNGKTPIVIWLVEQLKKRGLQVGVVSRGYCGKSGKYPLILSHHTQPEEAGDEPVVIFQRTGVPVAVAPKRKEAISALLKKHPLDLLIADDGLQHYALKRDFELVVIDGIRRFGNACLLPAGPMRENITRLHSVDAIIINGGEAQKEEILMQLRPSQAVNLVTGEKKPVEELISVIAMAGIGHPDRFFMMLAQLGVNIIKTQIFSDHQHYTLSTLLPLAKKTQSLCMTEKDAVKCKAFAQPNWWYLPVSADFPFVQSQKLLASIEALCHRIY</sequence>
<dbReference type="Proteomes" id="UP000216438">
    <property type="component" value="Chromosome"/>
</dbReference>
<evidence type="ECO:0000313" key="14">
    <source>
        <dbReference type="EMBL" id="ASX26368.1"/>
    </source>
</evidence>
<dbReference type="GO" id="GO:0009245">
    <property type="term" value="P:lipid A biosynthetic process"/>
    <property type="evidence" value="ECO:0007669"/>
    <property type="project" value="UniProtKB-UniRule"/>
</dbReference>
<evidence type="ECO:0000256" key="6">
    <source>
        <dbReference type="ARBA" id="ARBA00022556"/>
    </source>
</evidence>
<dbReference type="SUPFAM" id="SSF52540">
    <property type="entry name" value="P-loop containing nucleoside triphosphate hydrolases"/>
    <property type="match status" value="1"/>
</dbReference>
<reference evidence="14 15" key="2">
    <citation type="submission" date="2017-09" db="EMBL/GenBank/DDBJ databases">
        <title>The genome of whitefly Bemisia tabaci, a global crop pest, provides novel insights into virus transmission, host adaptation and insecticide resistance.</title>
        <authorList>
            <person name="Kaur N."/>
            <person name="Kliot A."/>
            <person name="Pinheiro P.V."/>
            <person name="Luan J."/>
            <person name="Zheng Y."/>
            <person name="Liu W."/>
            <person name="Sun H."/>
            <person name="Yang X."/>
            <person name="Xu Y."/>
            <person name="Luo Y."/>
            <person name="Kruse A."/>
            <person name="Fisher T.W."/>
            <person name="Nelson D.R."/>
            <person name="Elimelech M."/>
            <person name="MacCoss M."/>
            <person name="Johnson R."/>
            <person name="Cohen E."/>
            <person name="Hunter W.B."/>
            <person name="Brown J.K."/>
            <person name="Jander G."/>
            <person name="Cilia M."/>
            <person name="Douglas A.E."/>
            <person name="Ghanim M."/>
            <person name="Simmons A.M."/>
            <person name="Wintermantel W.M."/>
            <person name="Ling K.-S."/>
            <person name="Fei Z."/>
        </authorList>
    </citation>
    <scope>NUCLEOTIDE SEQUENCE [LARGE SCALE GENOMIC DNA]</scope>
    <source>
        <strain evidence="14 15">MEAM1</strain>
    </source>
</reference>
<dbReference type="GO" id="GO:0005886">
    <property type="term" value="C:plasma membrane"/>
    <property type="evidence" value="ECO:0007669"/>
    <property type="project" value="TreeGrafter"/>
</dbReference>
<dbReference type="GO" id="GO:0005524">
    <property type="term" value="F:ATP binding"/>
    <property type="evidence" value="ECO:0007669"/>
    <property type="project" value="UniProtKB-UniRule"/>
</dbReference>
<dbReference type="EMBL" id="CP016303">
    <property type="protein sequence ID" value="ASX26368.1"/>
    <property type="molecule type" value="Genomic_DNA"/>
</dbReference>
<evidence type="ECO:0000256" key="8">
    <source>
        <dbReference type="ARBA" id="ARBA00022741"/>
    </source>
</evidence>
<evidence type="ECO:0000256" key="5">
    <source>
        <dbReference type="ARBA" id="ARBA00022516"/>
    </source>
</evidence>
<comment type="function">
    <text evidence="1 13">Transfers the gamma-phosphate of ATP to the 4'-position of a tetraacyldisaccharide 1-phosphate intermediate (termed DS-1-P) to form tetraacyldisaccharide 1,4'-bis-phosphate (lipid IVA).</text>
</comment>
<keyword evidence="10 13" id="KW-0067">ATP-binding</keyword>
<dbReference type="GO" id="GO:0009244">
    <property type="term" value="P:lipopolysaccharide core region biosynthetic process"/>
    <property type="evidence" value="ECO:0007669"/>
    <property type="project" value="TreeGrafter"/>
</dbReference>
<name>A0A249DXV8_9ENTR</name>
<keyword evidence="7 13" id="KW-0808">Transferase</keyword>
<evidence type="ECO:0000256" key="7">
    <source>
        <dbReference type="ARBA" id="ARBA00022679"/>
    </source>
</evidence>
<evidence type="ECO:0000256" key="10">
    <source>
        <dbReference type="ARBA" id="ARBA00022840"/>
    </source>
</evidence>
<dbReference type="PANTHER" id="PTHR42724:SF1">
    <property type="entry name" value="TETRAACYLDISACCHARIDE 4'-KINASE, MITOCHONDRIAL-RELATED"/>
    <property type="match status" value="1"/>
</dbReference>
<evidence type="ECO:0000256" key="1">
    <source>
        <dbReference type="ARBA" id="ARBA00002274"/>
    </source>
</evidence>
<evidence type="ECO:0000313" key="15">
    <source>
        <dbReference type="Proteomes" id="UP000216438"/>
    </source>
</evidence>
<feature type="binding site" evidence="13">
    <location>
        <begin position="55"/>
        <end position="62"/>
    </location>
    <ligand>
        <name>ATP</name>
        <dbReference type="ChEBI" id="CHEBI:30616"/>
    </ligand>
</feature>
<keyword evidence="6 13" id="KW-0441">Lipid A biosynthesis</keyword>
<reference evidence="15" key="1">
    <citation type="submission" date="2016-06" db="EMBL/GenBank/DDBJ databases">
        <authorList>
            <person name="Chen W."/>
            <person name="Hasegawa D.K."/>
        </authorList>
    </citation>
    <scope>NUCLEOTIDE SEQUENCE [LARGE SCALE GENOMIC DNA]</scope>
    <source>
        <strain evidence="15">MEAM1</strain>
    </source>
</reference>
<keyword evidence="5 13" id="KW-0444">Lipid biosynthesis</keyword>
<dbReference type="HAMAP" id="MF_00409">
    <property type="entry name" value="LpxK"/>
    <property type="match status" value="1"/>
</dbReference>
<evidence type="ECO:0000256" key="11">
    <source>
        <dbReference type="ARBA" id="ARBA00023098"/>
    </source>
</evidence>
<organism evidence="14 15">
    <name type="scientific">Candidatus Hamiltonella defensa</name>
    <name type="common">Bemisia tabaci</name>
    <dbReference type="NCBI Taxonomy" id="672795"/>
    <lineage>
        <taxon>Bacteria</taxon>
        <taxon>Pseudomonadati</taxon>
        <taxon>Pseudomonadota</taxon>
        <taxon>Gammaproteobacteria</taxon>
        <taxon>Enterobacterales</taxon>
        <taxon>Enterobacteriaceae</taxon>
        <taxon>aphid secondary symbionts</taxon>
        <taxon>Candidatus Williamhamiltonella</taxon>
    </lineage>
</organism>
<dbReference type="RefSeq" id="WP_016857958.1">
    <property type="nucleotide sequence ID" value="NZ_CP016303.1"/>
</dbReference>
<dbReference type="EC" id="2.7.1.130" evidence="3 13"/>